<dbReference type="AlphaFoldDB" id="A0A1I5E4Z5"/>
<evidence type="ECO:0000313" key="3">
    <source>
        <dbReference type="Proteomes" id="UP000199137"/>
    </source>
</evidence>
<accession>A0A1I5E4Z5</accession>
<sequence>MDDINIADLAAQAAAAVGGYLAAIAGKVADKVKDGAAARLYGLIEPRLTGTASGAAALDKLREAPHAQDRRQMVAAGLQDIRDRRPGVRRAARPSGPRQGRGVRANTGSGSKFVTAGAW</sequence>
<gene>
    <name evidence="2" type="ORF">SAMN05421854_101490</name>
</gene>
<dbReference type="OrthoDB" id="59911at1813"/>
<dbReference type="EMBL" id="FOWC01000001">
    <property type="protein sequence ID" value="SFO06330.1"/>
    <property type="molecule type" value="Genomic_DNA"/>
</dbReference>
<protein>
    <submittedName>
        <fullName evidence="2">Uncharacterized protein</fullName>
    </submittedName>
</protein>
<organism evidence="2 3">
    <name type="scientific">Amycolatopsis rubida</name>
    <dbReference type="NCBI Taxonomy" id="112413"/>
    <lineage>
        <taxon>Bacteria</taxon>
        <taxon>Bacillati</taxon>
        <taxon>Actinomycetota</taxon>
        <taxon>Actinomycetes</taxon>
        <taxon>Pseudonocardiales</taxon>
        <taxon>Pseudonocardiaceae</taxon>
        <taxon>Amycolatopsis</taxon>
    </lineage>
</organism>
<reference evidence="2 3" key="1">
    <citation type="submission" date="2016-10" db="EMBL/GenBank/DDBJ databases">
        <authorList>
            <person name="de Groot N.N."/>
        </authorList>
    </citation>
    <scope>NUCLEOTIDE SEQUENCE [LARGE SCALE GENOMIC DNA]</scope>
    <source>
        <strain evidence="2 3">DSM 44637</strain>
    </source>
</reference>
<evidence type="ECO:0000256" key="1">
    <source>
        <dbReference type="SAM" id="MobiDB-lite"/>
    </source>
</evidence>
<name>A0A1I5E4Z5_9PSEU</name>
<dbReference type="RefSeq" id="WP_093572067.1">
    <property type="nucleotide sequence ID" value="NZ_FOWC01000001.1"/>
</dbReference>
<feature type="region of interest" description="Disordered" evidence="1">
    <location>
        <begin position="76"/>
        <end position="119"/>
    </location>
</feature>
<dbReference type="Proteomes" id="UP000199137">
    <property type="component" value="Unassembled WGS sequence"/>
</dbReference>
<proteinExistence type="predicted"/>
<evidence type="ECO:0000313" key="2">
    <source>
        <dbReference type="EMBL" id="SFO06330.1"/>
    </source>
</evidence>